<keyword evidence="2" id="KW-0378">Hydrolase</keyword>
<evidence type="ECO:0000313" key="3">
    <source>
        <dbReference type="Proteomes" id="UP000632766"/>
    </source>
</evidence>
<dbReference type="SUPFAM" id="SSF52980">
    <property type="entry name" value="Restriction endonuclease-like"/>
    <property type="match status" value="1"/>
</dbReference>
<proteinExistence type="predicted"/>
<keyword evidence="2" id="KW-0255">Endonuclease</keyword>
<keyword evidence="3" id="KW-1185">Reference proteome</keyword>
<dbReference type="InterPro" id="IPR012296">
    <property type="entry name" value="Nuclease_put_TT1808"/>
</dbReference>
<organism evidence="2 3">
    <name type="scientific">Amazonocrinis nigriterrae CENA67</name>
    <dbReference type="NCBI Taxonomy" id="2794033"/>
    <lineage>
        <taxon>Bacteria</taxon>
        <taxon>Bacillati</taxon>
        <taxon>Cyanobacteriota</taxon>
        <taxon>Cyanophyceae</taxon>
        <taxon>Nostocales</taxon>
        <taxon>Nostocaceae</taxon>
        <taxon>Amazonocrinis</taxon>
        <taxon>Amazonocrinis nigriterrae</taxon>
    </lineage>
</organism>
<evidence type="ECO:0000259" key="1">
    <source>
        <dbReference type="Pfam" id="PF05685"/>
    </source>
</evidence>
<comment type="caution">
    <text evidence="2">The sequence shown here is derived from an EMBL/GenBank/DDBJ whole genome shotgun (WGS) entry which is preliminary data.</text>
</comment>
<dbReference type="AlphaFoldDB" id="A0A8J7HMR2"/>
<dbReference type="PANTHER" id="PTHR34107">
    <property type="entry name" value="SLL0198 PROTEIN-RELATED"/>
    <property type="match status" value="1"/>
</dbReference>
<dbReference type="RefSeq" id="WP_198124123.1">
    <property type="nucleotide sequence ID" value="NZ_JAECZC010000010.1"/>
</dbReference>
<sequence>MTQVKSQLTLKEFLALPEGDITYELVDGKAKPKMAPKRFHSRLTGAIYIILTPWAKNHGEVGIEWAVTLKRKGRDWVPVPDLFFVSYSRLNSDVIEDEPCPIPPDLAIEIISPDQTFGEMSAKATDYLDAGVMRVWVVDAKAKTITIFYPDARPQTKIGEDSLEDSLFEGLQITPDQIFQQAGIPEKFLSAIA</sequence>
<gene>
    <name evidence="2" type="ORF">I8748_08185</name>
</gene>
<feature type="domain" description="Putative restriction endonuclease" evidence="1">
    <location>
        <begin position="11"/>
        <end position="174"/>
    </location>
</feature>
<keyword evidence="2" id="KW-0540">Nuclease</keyword>
<dbReference type="EMBL" id="JAECZC010000010">
    <property type="protein sequence ID" value="MBH8562152.1"/>
    <property type="molecule type" value="Genomic_DNA"/>
</dbReference>
<dbReference type="GO" id="GO:0004519">
    <property type="term" value="F:endonuclease activity"/>
    <property type="evidence" value="ECO:0007669"/>
    <property type="project" value="UniProtKB-KW"/>
</dbReference>
<dbReference type="InterPro" id="IPR008538">
    <property type="entry name" value="Uma2"/>
</dbReference>
<reference evidence="2 3" key="1">
    <citation type="journal article" date="2021" name="Int. J. Syst. Evol. Microbiol.">
        <title>Amazonocrinis nigriterrae gen. nov., sp. nov., Atlanticothrix silvestris gen. nov., sp. nov. and Dendronalium phyllosphericum gen. nov., sp. nov., nostocacean cyanobacteria from Brazilian environments.</title>
        <authorList>
            <person name="Alvarenga D.O."/>
            <person name="Andreote A.P.D."/>
            <person name="Branco L.H.Z."/>
            <person name="Delbaje E."/>
            <person name="Cruz R.B."/>
            <person name="Varani A.M."/>
            <person name="Fiore M.F."/>
        </authorList>
    </citation>
    <scope>NUCLEOTIDE SEQUENCE [LARGE SCALE GENOMIC DNA]</scope>
    <source>
        <strain evidence="2 3">CENA67</strain>
    </source>
</reference>
<name>A0A8J7HMR2_9NOST</name>
<dbReference type="CDD" id="cd06260">
    <property type="entry name" value="DUF820-like"/>
    <property type="match status" value="1"/>
</dbReference>
<dbReference type="Gene3D" id="3.90.1570.10">
    <property type="entry name" value="tt1808, chain A"/>
    <property type="match status" value="1"/>
</dbReference>
<accession>A0A8J7HMR2</accession>
<dbReference type="PANTHER" id="PTHR34107:SF1">
    <property type="entry name" value="SLL0198 PROTEIN"/>
    <property type="match status" value="1"/>
</dbReference>
<dbReference type="Proteomes" id="UP000632766">
    <property type="component" value="Unassembled WGS sequence"/>
</dbReference>
<dbReference type="Pfam" id="PF05685">
    <property type="entry name" value="Uma2"/>
    <property type="match status" value="1"/>
</dbReference>
<protein>
    <submittedName>
        <fullName evidence="2">Uma2 family endonuclease</fullName>
    </submittedName>
</protein>
<evidence type="ECO:0000313" key="2">
    <source>
        <dbReference type="EMBL" id="MBH8562152.1"/>
    </source>
</evidence>
<dbReference type="InterPro" id="IPR011335">
    <property type="entry name" value="Restrct_endonuc-II-like"/>
</dbReference>